<dbReference type="Proteomes" id="UP000644507">
    <property type="component" value="Unassembled WGS sequence"/>
</dbReference>
<reference evidence="4" key="1">
    <citation type="journal article" date="2014" name="Int. J. Syst. Evol. Microbiol.">
        <title>Complete genome sequence of Corynebacterium casei LMG S-19264T (=DSM 44701T), isolated from a smear-ripened cheese.</title>
        <authorList>
            <consortium name="US DOE Joint Genome Institute (JGI-PGF)"/>
            <person name="Walter F."/>
            <person name="Albersmeier A."/>
            <person name="Kalinowski J."/>
            <person name="Ruckert C."/>
        </authorList>
    </citation>
    <scope>NUCLEOTIDE SEQUENCE</scope>
    <source>
        <strain evidence="4">KCTC 12988</strain>
    </source>
</reference>
<evidence type="ECO:0000256" key="1">
    <source>
        <dbReference type="ARBA" id="ARBA00022729"/>
    </source>
</evidence>
<comment type="caution">
    <text evidence="4">The sequence shown here is derived from an EMBL/GenBank/DDBJ whole genome shotgun (WGS) entry which is preliminary data.</text>
</comment>
<sequence>MKFRKKSVYISVLLTACIGQCASALTVVSGTPSSYGVLQGEFQADPESAPTWGPSNNNADRSGAGGGNTAQRVNEPVWGFQVPSITAGESVSEVVFTFDMASTAVQSGANHTAVVSLMTHDDFTDFSGGDFVSSQTALGAGVLVGTFDNTDLSNGATISFSLEGAALTQFAGLYDASGNPTQAEVWFRISYDNFTWEWPVNANDRYQFADNNDGNVTRTLTVTSIDAATIADSLRVETADDGSGVVVPSQTLTAGDPALTVFSIGRDASNGFIGNAPASWSLNVIEGNITAADLVPAADNQSALFFPTGPGSAEIVVSGAANNFVSSGVITVVAGPAATLTVETAIDGSGEVVGDTVLQPGEDFNVYAILRDAAGNYLDSELSADATFTLANVTGDIEAIDLLDFTDGSANFLAVGLGTANIRASLTGFADADSGLITVEPLQNRWVSTGASSWPVAAHWLNGVLPDFDNTTDLFFHDASATKRNTYLQGNHTVRSLNYNEFADSPFNVRYTTNGLTGAENLTFDTDSVDNPAEINIDAGAEGSFKLGNVGSTANEYGVTILADDLLITHEGTGTLTFDVPITEVNGSKSIIKTGAGTVSFAAENTFTGTTTVNEGLLLLNGKAIHDSATLSIDGSGQVQVTEGNIENVGSLVLGGIAQADGTYGPTGSGAETINDLYFAATSGLVNVGAPVLNAYESFVSVIVDPADRGIEDDPDGDGIPNGIEFVIGGSPLDSSDLAFLPTGEFVNVDLGNGPSDYIQFTYRSRSDVAPLAPGVEYDTDLQGDDWVLSADGVNGVVIQTTGNGFEAGIDRVDVYLPSSLAIDGKIFARLSVRLTQ</sequence>
<feature type="chain" id="PRO_5038123429" evidence="3">
    <location>
        <begin position="25"/>
        <end position="837"/>
    </location>
</feature>
<dbReference type="Pfam" id="PF12951">
    <property type="entry name" value="PATR"/>
    <property type="match status" value="1"/>
</dbReference>
<reference evidence="4" key="2">
    <citation type="submission" date="2020-09" db="EMBL/GenBank/DDBJ databases">
        <authorList>
            <person name="Sun Q."/>
            <person name="Kim S."/>
        </authorList>
    </citation>
    <scope>NUCLEOTIDE SEQUENCE</scope>
    <source>
        <strain evidence="4">KCTC 12988</strain>
    </source>
</reference>
<dbReference type="EMBL" id="BMXI01000022">
    <property type="protein sequence ID" value="GHC66741.1"/>
    <property type="molecule type" value="Genomic_DNA"/>
</dbReference>
<gene>
    <name evidence="4" type="ORF">GCM10007100_38240</name>
</gene>
<name>A0A918WPY8_9BACT</name>
<evidence type="ECO:0000313" key="4">
    <source>
        <dbReference type="EMBL" id="GHC66741.1"/>
    </source>
</evidence>
<dbReference type="NCBIfam" id="TIGR02601">
    <property type="entry name" value="autotrns_rpt"/>
    <property type="match status" value="1"/>
</dbReference>
<keyword evidence="1 3" id="KW-0732">Signal</keyword>
<organism evidence="4 5">
    <name type="scientific">Roseibacillus persicicus</name>
    <dbReference type="NCBI Taxonomy" id="454148"/>
    <lineage>
        <taxon>Bacteria</taxon>
        <taxon>Pseudomonadati</taxon>
        <taxon>Verrucomicrobiota</taxon>
        <taxon>Verrucomicrobiia</taxon>
        <taxon>Verrucomicrobiales</taxon>
        <taxon>Verrucomicrobiaceae</taxon>
        <taxon>Roseibacillus</taxon>
    </lineage>
</organism>
<dbReference type="InterPro" id="IPR013425">
    <property type="entry name" value="Autotrns_rpt"/>
</dbReference>
<dbReference type="PROSITE" id="PS51257">
    <property type="entry name" value="PROKAR_LIPOPROTEIN"/>
    <property type="match status" value="1"/>
</dbReference>
<keyword evidence="5" id="KW-1185">Reference proteome</keyword>
<evidence type="ECO:0000313" key="5">
    <source>
        <dbReference type="Proteomes" id="UP000644507"/>
    </source>
</evidence>
<evidence type="ECO:0000256" key="2">
    <source>
        <dbReference type="SAM" id="MobiDB-lite"/>
    </source>
</evidence>
<proteinExistence type="predicted"/>
<protein>
    <submittedName>
        <fullName evidence="4">Uncharacterized protein</fullName>
    </submittedName>
</protein>
<dbReference type="RefSeq" id="WP_189574020.1">
    <property type="nucleotide sequence ID" value="NZ_BMXI01000022.1"/>
</dbReference>
<feature type="region of interest" description="Disordered" evidence="2">
    <location>
        <begin position="45"/>
        <end position="70"/>
    </location>
</feature>
<feature type="signal peptide" evidence="3">
    <location>
        <begin position="1"/>
        <end position="24"/>
    </location>
</feature>
<dbReference type="AlphaFoldDB" id="A0A918WPY8"/>
<evidence type="ECO:0000256" key="3">
    <source>
        <dbReference type="SAM" id="SignalP"/>
    </source>
</evidence>
<accession>A0A918WPY8</accession>